<reference evidence="1" key="1">
    <citation type="submission" date="2020-10" db="EMBL/GenBank/DDBJ databases">
        <authorList>
            <person name="Gilroy R."/>
        </authorList>
    </citation>
    <scope>NUCLEOTIDE SEQUENCE</scope>
    <source>
        <strain evidence="1">CHK195-11698</strain>
    </source>
</reference>
<sequence>MLILENKKSASSFFAYGLTPIDIVAPHPGGGCDIVMGQQVYHDPASAPGTFMESLCLKNGTTLEGSYASSGYLLEGSYKRPIYIGGSCNQIFIPTSSPKDDHCTWLSLNYCLKAPLEAYNNLGYRKISARCWQKHVSDGIRLQYAIFRQKERTDEHVENFN</sequence>
<evidence type="ECO:0000313" key="2">
    <source>
        <dbReference type="Proteomes" id="UP000824175"/>
    </source>
</evidence>
<name>A0A9D1L007_9FIRM</name>
<organism evidence="1 2">
    <name type="scientific">Candidatus Fimiplasma intestinipullorum</name>
    <dbReference type="NCBI Taxonomy" id="2840825"/>
    <lineage>
        <taxon>Bacteria</taxon>
        <taxon>Bacillati</taxon>
        <taxon>Bacillota</taxon>
        <taxon>Clostridia</taxon>
        <taxon>Eubacteriales</taxon>
        <taxon>Candidatus Fimiplasma</taxon>
    </lineage>
</organism>
<accession>A0A9D1L007</accession>
<dbReference type="EMBL" id="DVMJ01000004">
    <property type="protein sequence ID" value="HIU12566.1"/>
    <property type="molecule type" value="Genomic_DNA"/>
</dbReference>
<proteinExistence type="predicted"/>
<gene>
    <name evidence="1" type="ORF">IAD15_00615</name>
</gene>
<evidence type="ECO:0000313" key="1">
    <source>
        <dbReference type="EMBL" id="HIU12566.1"/>
    </source>
</evidence>
<dbReference type="Pfam" id="PF06338">
    <property type="entry name" value="ComK"/>
    <property type="match status" value="1"/>
</dbReference>
<dbReference type="InterPro" id="IPR010461">
    <property type="entry name" value="ComK"/>
</dbReference>
<dbReference type="GO" id="GO:0030420">
    <property type="term" value="P:establishment of competence for transformation"/>
    <property type="evidence" value="ECO:0007669"/>
    <property type="project" value="InterPro"/>
</dbReference>
<comment type="caution">
    <text evidence="1">The sequence shown here is derived from an EMBL/GenBank/DDBJ whole genome shotgun (WGS) entry which is preliminary data.</text>
</comment>
<protein>
    <submittedName>
        <fullName evidence="1">Competence protein ComK</fullName>
    </submittedName>
</protein>
<dbReference type="Proteomes" id="UP000824175">
    <property type="component" value="Unassembled WGS sequence"/>
</dbReference>
<reference evidence="1" key="2">
    <citation type="journal article" date="2021" name="PeerJ">
        <title>Extensive microbial diversity within the chicken gut microbiome revealed by metagenomics and culture.</title>
        <authorList>
            <person name="Gilroy R."/>
            <person name="Ravi A."/>
            <person name="Getino M."/>
            <person name="Pursley I."/>
            <person name="Horton D.L."/>
            <person name="Alikhan N.F."/>
            <person name="Baker D."/>
            <person name="Gharbi K."/>
            <person name="Hall N."/>
            <person name="Watson M."/>
            <person name="Adriaenssens E.M."/>
            <person name="Foster-Nyarko E."/>
            <person name="Jarju S."/>
            <person name="Secka A."/>
            <person name="Antonio M."/>
            <person name="Oren A."/>
            <person name="Chaudhuri R.R."/>
            <person name="La Ragione R."/>
            <person name="Hildebrand F."/>
            <person name="Pallen M.J."/>
        </authorList>
    </citation>
    <scope>NUCLEOTIDE SEQUENCE</scope>
    <source>
        <strain evidence="1">CHK195-11698</strain>
    </source>
</reference>
<dbReference type="AlphaFoldDB" id="A0A9D1L007"/>